<comment type="pathway">
    <text evidence="1 13">Amino-acid biosynthesis; L-isoleucine biosynthesis; L-isoleucine from 2-oxobutanoate: step 1/4.</text>
</comment>
<evidence type="ECO:0000313" key="18">
    <source>
        <dbReference type="Proteomes" id="UP001303587"/>
    </source>
</evidence>
<dbReference type="EMBL" id="CP131060">
    <property type="protein sequence ID" value="WNY26095.1"/>
    <property type="molecule type" value="Genomic_DNA"/>
</dbReference>
<dbReference type="GO" id="GO:0005948">
    <property type="term" value="C:acetolactate synthase complex"/>
    <property type="evidence" value="ECO:0007669"/>
    <property type="project" value="TreeGrafter"/>
</dbReference>
<keyword evidence="11 13" id="KW-0100">Branched-chain amino acid biosynthesis</keyword>
<dbReference type="Proteomes" id="UP001303587">
    <property type="component" value="Chromosome"/>
</dbReference>
<keyword evidence="6 13" id="KW-0808">Transferase</keyword>
<dbReference type="GO" id="GO:0030976">
    <property type="term" value="F:thiamine pyrophosphate binding"/>
    <property type="evidence" value="ECO:0007669"/>
    <property type="project" value="UniProtKB-UniRule"/>
</dbReference>
<dbReference type="Pfam" id="PF02775">
    <property type="entry name" value="TPP_enzyme_C"/>
    <property type="match status" value="1"/>
</dbReference>
<dbReference type="InterPro" id="IPR000399">
    <property type="entry name" value="TPP-bd_CS"/>
</dbReference>
<dbReference type="GO" id="GO:0044272">
    <property type="term" value="P:sulfur compound biosynthetic process"/>
    <property type="evidence" value="ECO:0007669"/>
    <property type="project" value="UniProtKB-ARBA"/>
</dbReference>
<dbReference type="GeneID" id="89230763"/>
<keyword evidence="10 13" id="KW-0786">Thiamine pyrophosphate</keyword>
<accession>A0AA96V543</accession>
<dbReference type="Pfam" id="PF00205">
    <property type="entry name" value="TPP_enzyme_M"/>
    <property type="match status" value="1"/>
</dbReference>
<comment type="similarity">
    <text evidence="3 13">Belongs to the TPP enzyme family.</text>
</comment>
<sequence length="570" mass="61687">MKKEPTERMNGARAFIESLKKEGVDTIFGYPGGVLLHIYDEIYSCDLRHILVRHEQAAAHAADGYARATGRVGVCLATSGPGATNLVTGIANAHMDSIPMVAFTGQVGSSLIGNDAFQEANITGITLPITKHNYLVQKADDIPKTIKEAFYIASTGRPGPVLIDITKDATATELKFSYPESVSLRSYKPTVRGNAQQIKKAAELIANAKKPVIYAGGGVVLSNASSELYKFAEAINAPVTTTLMGMGAFPTTHPLFIGMPGMHGTKYANFSIQDSDLLIAVGARFDDRVTGKISSFAAGAKKIHIDVDPAEISKNVKIDVPIVGDAKNVLTALTQTIAEKITAGKTDDWLKRVNQWKKEYPLGYLDDGSTIKPQFVIETLSKIAPDAIVATEVGQHQMWTAQYFKFKEPRKFITSGGLGTMGFGLPAAMGAKVGCPDQIVFDVAGDGSFQMNSQELATLVTNDIPVISVILNNGYLGMVRQWQELFYDCKYSHTDIANSVDFVKLAEAYGALGLRVEKKSELEEAVKRAIKEGRPTVIDVRVDRKENVFPMVPAGASINEIIDERKYGGK</sequence>
<dbReference type="SUPFAM" id="SSF52518">
    <property type="entry name" value="Thiamin diphosphate-binding fold (THDP-binding)"/>
    <property type="match status" value="2"/>
</dbReference>
<dbReference type="PROSITE" id="PS00187">
    <property type="entry name" value="TPP_ENZYMES"/>
    <property type="match status" value="1"/>
</dbReference>
<dbReference type="GO" id="GO:0003984">
    <property type="term" value="F:acetolactate synthase activity"/>
    <property type="evidence" value="ECO:0007669"/>
    <property type="project" value="UniProtKB-EC"/>
</dbReference>
<evidence type="ECO:0000256" key="10">
    <source>
        <dbReference type="ARBA" id="ARBA00023052"/>
    </source>
</evidence>
<evidence type="ECO:0000313" key="17">
    <source>
        <dbReference type="EMBL" id="WNY26095.1"/>
    </source>
</evidence>
<evidence type="ECO:0000256" key="9">
    <source>
        <dbReference type="ARBA" id="ARBA00022842"/>
    </source>
</evidence>
<dbReference type="GO" id="GO:0050660">
    <property type="term" value="F:flavin adenine dinucleotide binding"/>
    <property type="evidence" value="ECO:0007669"/>
    <property type="project" value="InterPro"/>
</dbReference>
<evidence type="ECO:0000256" key="11">
    <source>
        <dbReference type="ARBA" id="ARBA00023304"/>
    </source>
</evidence>
<evidence type="ECO:0000256" key="4">
    <source>
        <dbReference type="ARBA" id="ARBA00022605"/>
    </source>
</evidence>
<feature type="domain" description="Thiamine pyrophosphate enzyme central" evidence="14">
    <location>
        <begin position="198"/>
        <end position="333"/>
    </location>
</feature>
<dbReference type="NCBIfam" id="TIGR00118">
    <property type="entry name" value="acolac_lg"/>
    <property type="match status" value="1"/>
</dbReference>
<evidence type="ECO:0000256" key="12">
    <source>
        <dbReference type="ARBA" id="ARBA00048670"/>
    </source>
</evidence>
<dbReference type="FunFam" id="3.40.50.970:FF:000007">
    <property type="entry name" value="Acetolactate synthase"/>
    <property type="match status" value="1"/>
</dbReference>
<dbReference type="InterPro" id="IPR011766">
    <property type="entry name" value="TPP_enzyme_TPP-bd"/>
</dbReference>
<dbReference type="CDD" id="cd07035">
    <property type="entry name" value="TPP_PYR_POX_like"/>
    <property type="match status" value="1"/>
</dbReference>
<dbReference type="AlphaFoldDB" id="A0AA96V543"/>
<dbReference type="PANTHER" id="PTHR18968">
    <property type="entry name" value="THIAMINE PYROPHOSPHATE ENZYMES"/>
    <property type="match status" value="1"/>
</dbReference>
<evidence type="ECO:0000256" key="13">
    <source>
        <dbReference type="RuleBase" id="RU003591"/>
    </source>
</evidence>
<evidence type="ECO:0000256" key="7">
    <source>
        <dbReference type="ARBA" id="ARBA00022723"/>
    </source>
</evidence>
<evidence type="ECO:0000259" key="15">
    <source>
        <dbReference type="Pfam" id="PF02775"/>
    </source>
</evidence>
<evidence type="ECO:0000256" key="8">
    <source>
        <dbReference type="ARBA" id="ARBA00022827"/>
    </source>
</evidence>
<keyword evidence="8" id="KW-0274">FAD</keyword>
<keyword evidence="4 13" id="KW-0028">Amino-acid biosynthesis</keyword>
<dbReference type="Gene3D" id="3.40.50.1220">
    <property type="entry name" value="TPP-binding domain"/>
    <property type="match status" value="1"/>
</dbReference>
<comment type="cofactor">
    <cofactor evidence="13">
        <name>thiamine diphosphate</name>
        <dbReference type="ChEBI" id="CHEBI:58937"/>
    </cofactor>
    <text evidence="13">Binds 1 thiamine pyrophosphate per subunit.</text>
</comment>
<dbReference type="Pfam" id="PF02776">
    <property type="entry name" value="TPP_enzyme_N"/>
    <property type="match status" value="1"/>
</dbReference>
<evidence type="ECO:0000259" key="14">
    <source>
        <dbReference type="Pfam" id="PF00205"/>
    </source>
</evidence>
<dbReference type="PANTHER" id="PTHR18968:SF13">
    <property type="entry name" value="ACETOLACTATE SYNTHASE CATALYTIC SUBUNIT, MITOCHONDRIAL"/>
    <property type="match status" value="1"/>
</dbReference>
<keyword evidence="9 13" id="KW-0460">Magnesium</keyword>
<comment type="cofactor">
    <cofactor evidence="13">
        <name>Mg(2+)</name>
        <dbReference type="ChEBI" id="CHEBI:18420"/>
    </cofactor>
    <text evidence="13">Binds 1 Mg(2+) ion per subunit.</text>
</comment>
<dbReference type="RefSeq" id="WP_338102428.1">
    <property type="nucleotide sequence ID" value="NZ_CP131060.1"/>
</dbReference>
<dbReference type="InterPro" id="IPR045229">
    <property type="entry name" value="TPP_enz"/>
</dbReference>
<proteinExistence type="inferred from homology"/>
<feature type="domain" description="Thiamine pyrophosphate enzyme N-terminal TPP-binding" evidence="16">
    <location>
        <begin position="9"/>
        <end position="121"/>
    </location>
</feature>
<dbReference type="CDD" id="cd02015">
    <property type="entry name" value="TPP_AHAS"/>
    <property type="match status" value="1"/>
</dbReference>
<feature type="domain" description="Thiamine pyrophosphate enzyme TPP-binding" evidence="15">
    <location>
        <begin position="393"/>
        <end position="540"/>
    </location>
</feature>
<evidence type="ECO:0000259" key="16">
    <source>
        <dbReference type="Pfam" id="PF02776"/>
    </source>
</evidence>
<evidence type="ECO:0000256" key="1">
    <source>
        <dbReference type="ARBA" id="ARBA00004974"/>
    </source>
</evidence>
<dbReference type="EC" id="2.2.1.6" evidence="13"/>
<dbReference type="InterPro" id="IPR039368">
    <property type="entry name" value="AHAS_TPP"/>
</dbReference>
<evidence type="ECO:0000256" key="5">
    <source>
        <dbReference type="ARBA" id="ARBA00022630"/>
    </source>
</evidence>
<dbReference type="GO" id="GO:0009099">
    <property type="term" value="P:L-valine biosynthetic process"/>
    <property type="evidence" value="ECO:0007669"/>
    <property type="project" value="TreeGrafter"/>
</dbReference>
<keyword evidence="18" id="KW-1185">Reference proteome</keyword>
<name>A0AA96V543_9EURY</name>
<dbReference type="SUPFAM" id="SSF52467">
    <property type="entry name" value="DHS-like NAD/FAD-binding domain"/>
    <property type="match status" value="1"/>
</dbReference>
<dbReference type="FunFam" id="3.40.50.1220:FF:000008">
    <property type="entry name" value="Acetolactate synthase"/>
    <property type="match status" value="1"/>
</dbReference>
<keyword evidence="7 13" id="KW-0479">Metal-binding</keyword>
<dbReference type="InterPro" id="IPR029061">
    <property type="entry name" value="THDP-binding"/>
</dbReference>
<keyword evidence="5" id="KW-0285">Flavoprotein</keyword>
<dbReference type="InterPro" id="IPR029035">
    <property type="entry name" value="DHS-like_NAD/FAD-binding_dom"/>
</dbReference>
<evidence type="ECO:0000256" key="2">
    <source>
        <dbReference type="ARBA" id="ARBA00005025"/>
    </source>
</evidence>
<dbReference type="GO" id="GO:0009097">
    <property type="term" value="P:isoleucine biosynthetic process"/>
    <property type="evidence" value="ECO:0007669"/>
    <property type="project" value="TreeGrafter"/>
</dbReference>
<reference evidence="17 18" key="1">
    <citation type="submission" date="2023-07" db="EMBL/GenBank/DDBJ databases">
        <title>Closed genoem sequence of Methanosarcinaceae archaeon Ac7.</title>
        <authorList>
            <person name="Poehlein A."/>
            <person name="Protasov E."/>
            <person name="Platt K."/>
            <person name="Reeh H."/>
            <person name="Daniel R."/>
            <person name="Brune A."/>
        </authorList>
    </citation>
    <scope>NUCLEOTIDE SEQUENCE [LARGE SCALE GENOMIC DNA]</scope>
    <source>
        <strain evidence="17 18">Ac7</strain>
    </source>
</reference>
<dbReference type="InterPro" id="IPR012846">
    <property type="entry name" value="Acetolactate_synth_lsu"/>
</dbReference>
<dbReference type="InterPro" id="IPR012000">
    <property type="entry name" value="Thiamin_PyroP_enz_cen_dom"/>
</dbReference>
<comment type="pathway">
    <text evidence="2 13">Amino-acid biosynthesis; L-valine biosynthesis; L-valine from pyruvate: step 1/4.</text>
</comment>
<dbReference type="Gene3D" id="3.40.50.970">
    <property type="match status" value="2"/>
</dbReference>
<comment type="catalytic activity">
    <reaction evidence="12 13">
        <text>2 pyruvate + H(+) = (2S)-2-acetolactate + CO2</text>
        <dbReference type="Rhea" id="RHEA:25249"/>
        <dbReference type="ChEBI" id="CHEBI:15361"/>
        <dbReference type="ChEBI" id="CHEBI:15378"/>
        <dbReference type="ChEBI" id="CHEBI:16526"/>
        <dbReference type="ChEBI" id="CHEBI:58476"/>
        <dbReference type="EC" id="2.2.1.6"/>
    </reaction>
</comment>
<protein>
    <recommendedName>
        <fullName evidence="13">Acetolactate synthase</fullName>
        <ecNumber evidence="13">2.2.1.6</ecNumber>
    </recommendedName>
</protein>
<evidence type="ECO:0000256" key="3">
    <source>
        <dbReference type="ARBA" id="ARBA00007812"/>
    </source>
</evidence>
<dbReference type="InterPro" id="IPR012001">
    <property type="entry name" value="Thiamin_PyroP_enz_TPP-bd_dom"/>
</dbReference>
<dbReference type="GO" id="GO:0000287">
    <property type="term" value="F:magnesium ion binding"/>
    <property type="evidence" value="ECO:0007669"/>
    <property type="project" value="UniProtKB-UniRule"/>
</dbReference>
<organism evidence="17 18">
    <name type="scientific">Methanolapillus millepedarum</name>
    <dbReference type="NCBI Taxonomy" id="3028296"/>
    <lineage>
        <taxon>Archaea</taxon>
        <taxon>Methanobacteriati</taxon>
        <taxon>Methanobacteriota</taxon>
        <taxon>Stenosarchaea group</taxon>
        <taxon>Methanomicrobia</taxon>
        <taxon>Methanosarcinales</taxon>
        <taxon>Methanosarcinaceae</taxon>
        <taxon>Methanolapillus</taxon>
    </lineage>
</organism>
<gene>
    <name evidence="17" type="primary">ilvB</name>
    <name evidence="17" type="ORF">MsAc7_16670</name>
</gene>
<dbReference type="NCBIfam" id="NF004710">
    <property type="entry name" value="PRK06048.1"/>
    <property type="match status" value="1"/>
</dbReference>
<evidence type="ECO:0000256" key="6">
    <source>
        <dbReference type="ARBA" id="ARBA00022679"/>
    </source>
</evidence>
<dbReference type="FunFam" id="3.40.50.970:FF:000016">
    <property type="entry name" value="Acetolactate synthase"/>
    <property type="match status" value="1"/>
</dbReference>